<proteinExistence type="predicted"/>
<evidence type="ECO:0000313" key="3">
    <source>
        <dbReference type="Proteomes" id="UP000030403"/>
    </source>
</evidence>
<organism evidence="2 3">
    <name type="scientific">Pontibacillus marinus BH030004 = DSM 16465</name>
    <dbReference type="NCBI Taxonomy" id="1385511"/>
    <lineage>
        <taxon>Bacteria</taxon>
        <taxon>Bacillati</taxon>
        <taxon>Bacillota</taxon>
        <taxon>Bacilli</taxon>
        <taxon>Bacillales</taxon>
        <taxon>Bacillaceae</taxon>
        <taxon>Pontibacillus</taxon>
    </lineage>
</organism>
<evidence type="ECO:0000256" key="1">
    <source>
        <dbReference type="SAM" id="Phobius"/>
    </source>
</evidence>
<dbReference type="STRING" id="1385511.GCA_000425225_02592"/>
<name>A0A0A5I2N7_9BACI</name>
<keyword evidence="1" id="KW-0472">Membrane</keyword>
<evidence type="ECO:0000313" key="2">
    <source>
        <dbReference type="EMBL" id="KGX90112.1"/>
    </source>
</evidence>
<dbReference type="EMBL" id="AVPF01000009">
    <property type="protein sequence ID" value="KGX90112.1"/>
    <property type="molecule type" value="Genomic_DNA"/>
</dbReference>
<dbReference type="Proteomes" id="UP000030403">
    <property type="component" value="Unassembled WGS sequence"/>
</dbReference>
<keyword evidence="1" id="KW-0812">Transmembrane</keyword>
<keyword evidence="1" id="KW-1133">Transmembrane helix</keyword>
<feature type="transmembrane region" description="Helical" evidence="1">
    <location>
        <begin position="20"/>
        <end position="40"/>
    </location>
</feature>
<gene>
    <name evidence="2" type="ORF">N783_01080</name>
</gene>
<accession>A0A0A5I2N7</accession>
<reference evidence="2 3" key="1">
    <citation type="submission" date="2013-08" db="EMBL/GenBank/DDBJ databases">
        <authorList>
            <person name="Huang J."/>
            <person name="Wang G."/>
        </authorList>
    </citation>
    <scope>NUCLEOTIDE SEQUENCE [LARGE SCALE GENOMIC DNA]</scope>
    <source>
        <strain evidence="2 3">BH030004</strain>
    </source>
</reference>
<sequence>MRDWLRHFFLFWRDIDGNFSWSSIIMFIVAFFLPTIYFFIQILEWLGD</sequence>
<comment type="caution">
    <text evidence="2">The sequence shown here is derived from an EMBL/GenBank/DDBJ whole genome shotgun (WGS) entry which is preliminary data.</text>
</comment>
<keyword evidence="3" id="KW-1185">Reference proteome</keyword>
<dbReference type="AlphaFoldDB" id="A0A0A5I2N7"/>
<protein>
    <submittedName>
        <fullName evidence="2">Uncharacterized protein</fullName>
    </submittedName>
</protein>